<feature type="compositionally biased region" description="Low complexity" evidence="1">
    <location>
        <begin position="167"/>
        <end position="179"/>
    </location>
</feature>
<sequence length="547" mass="55572">MLPPIGAALSASVDYQDAGRQAMRASLAATSGVSAATTPLPANLLGGGRIDILSLSGQVQLAQGLSIFAETIGSFLKISRREGEGLVDYANRLAEALKSLSLSQRAALEQSVAQLVRGVTLRILTEILKNPLGPEAARLTAYLESAPAADRDLATRAVVSSYRQNDAAVGSSASPASASVRTPLTGAAPAPAELPAKAAGGDQGPAAVPAAHVRDAAASATAGPTSPTSVVTTVPPAQGAVAEGGEDAGVPSLKPQQSTQPVTRGGMSPLQLDGPDPDRTPPAARSPELPGPGETRAGGSPVATENSLSSRAEVVGEPRSATTSSSIGTPVIYDAPALARFAQRAVEDPKNRFIQDVLFQNSASGGSPSESTGASKAPVPQVFAPVQAEQSAEDGATQIARPVPASPLIQSGEPIAARAADTESALPAPAPALGNKVTANVSAAPHLVADSAAYILAAPMLAREGLAQVLVTYPPAPRAPDEEERDVERVSPIDEDGGHRSSHQDAQGGDSDPEDDPSPEDDDGEAVQSDELSDHAQDLYWRMADLS</sequence>
<accession>A0A7W9YXY5</accession>
<evidence type="ECO:0000313" key="3">
    <source>
        <dbReference type="Proteomes" id="UP000535501"/>
    </source>
</evidence>
<comment type="caution">
    <text evidence="2">The sequence shown here is derived from an EMBL/GenBank/DDBJ whole genome shotgun (WGS) entry which is preliminary data.</text>
</comment>
<feature type="region of interest" description="Disordered" evidence="1">
    <location>
        <begin position="357"/>
        <end position="378"/>
    </location>
</feature>
<protein>
    <submittedName>
        <fullName evidence="2">Uncharacterized protein</fullName>
    </submittedName>
</protein>
<name>A0A7W9YXY5_9HYPH</name>
<evidence type="ECO:0000313" key="2">
    <source>
        <dbReference type="EMBL" id="MBB6180429.1"/>
    </source>
</evidence>
<dbReference type="EMBL" id="JACHEJ010000005">
    <property type="protein sequence ID" value="MBB6180429.1"/>
    <property type="molecule type" value="Genomic_DNA"/>
</dbReference>
<dbReference type="AlphaFoldDB" id="A0A7W9YXY5"/>
<organism evidence="2 3">
    <name type="scientific">Pseudorhizobium flavum</name>
    <dbReference type="NCBI Taxonomy" id="1335061"/>
    <lineage>
        <taxon>Bacteria</taxon>
        <taxon>Pseudomonadati</taxon>
        <taxon>Pseudomonadota</taxon>
        <taxon>Alphaproteobacteria</taxon>
        <taxon>Hyphomicrobiales</taxon>
        <taxon>Rhizobiaceae</taxon>
        <taxon>Rhizobium/Agrobacterium group</taxon>
        <taxon>Pseudorhizobium</taxon>
    </lineage>
</organism>
<evidence type="ECO:0000256" key="1">
    <source>
        <dbReference type="SAM" id="MobiDB-lite"/>
    </source>
</evidence>
<keyword evidence="3" id="KW-1185">Reference proteome</keyword>
<proteinExistence type="predicted"/>
<feature type="compositionally biased region" description="Basic and acidic residues" evidence="1">
    <location>
        <begin position="486"/>
        <end position="503"/>
    </location>
</feature>
<gene>
    <name evidence="2" type="ORF">HNQ75_002408</name>
</gene>
<dbReference type="Proteomes" id="UP000535501">
    <property type="component" value="Unassembled WGS sequence"/>
</dbReference>
<feature type="region of interest" description="Disordered" evidence="1">
    <location>
        <begin position="165"/>
        <end position="332"/>
    </location>
</feature>
<feature type="region of interest" description="Disordered" evidence="1">
    <location>
        <begin position="475"/>
        <end position="547"/>
    </location>
</feature>
<feature type="region of interest" description="Disordered" evidence="1">
    <location>
        <begin position="414"/>
        <end position="433"/>
    </location>
</feature>
<feature type="compositionally biased region" description="Low complexity" evidence="1">
    <location>
        <begin position="186"/>
        <end position="243"/>
    </location>
</feature>
<feature type="compositionally biased region" description="Polar residues" evidence="1">
    <location>
        <begin position="358"/>
        <end position="374"/>
    </location>
</feature>
<dbReference type="RefSeq" id="WP_139346249.1">
    <property type="nucleotide sequence ID" value="NZ_JACHEJ010000005.1"/>
</dbReference>
<feature type="compositionally biased region" description="Acidic residues" evidence="1">
    <location>
        <begin position="511"/>
        <end position="525"/>
    </location>
</feature>
<reference evidence="2 3" key="1">
    <citation type="submission" date="2020-08" db="EMBL/GenBank/DDBJ databases">
        <title>Genomic Encyclopedia of Type Strains, Phase IV (KMG-IV): sequencing the most valuable type-strain genomes for metagenomic binning, comparative biology and taxonomic classification.</title>
        <authorList>
            <person name="Goeker M."/>
        </authorList>
    </citation>
    <scope>NUCLEOTIDE SEQUENCE [LARGE SCALE GENOMIC DNA]</scope>
    <source>
        <strain evidence="2 3">DSM 102134</strain>
    </source>
</reference>